<sequence>MSVYSPPVPDFQRAAAAAPLPRMTAVAEADWFRIDASYAAQLAEKAGIIDAHGAAALDALPGSEAAQDELLDLALGWMARRDGFDVRGDAVVRPDGVRVAVERGAPLLTLSRLVQEDVCLIERRDGAQVLTAAILGFPSGWTLSEKLGRSMNRIHAPVRAWDQAVSRRAGRIFDNLPPGRILGRANLHRETCSDLWMARREAEPKPDRAGTEARWERSEWQTLRRLPRTGALVFTIHVSVVPLG</sequence>
<evidence type="ECO:0008006" key="3">
    <source>
        <dbReference type="Google" id="ProtNLM"/>
    </source>
</evidence>
<proteinExistence type="predicted"/>
<reference evidence="1 2" key="1">
    <citation type="submission" date="2013-01" db="EMBL/GenBank/DDBJ databases">
        <authorList>
            <person name="Fiebig A."/>
            <person name="Goeker M."/>
            <person name="Klenk H.-P.P."/>
        </authorList>
    </citation>
    <scope>NUCLEOTIDE SEQUENCE [LARGE SCALE GENOMIC DNA]</scope>
    <source>
        <strain evidence="1 2">DSM 24838</strain>
    </source>
</reference>
<organism evidence="1 2">
    <name type="scientific">Wenxinia marina DSM 24838</name>
    <dbReference type="NCBI Taxonomy" id="1123501"/>
    <lineage>
        <taxon>Bacteria</taxon>
        <taxon>Pseudomonadati</taxon>
        <taxon>Pseudomonadota</taxon>
        <taxon>Alphaproteobacteria</taxon>
        <taxon>Rhodobacterales</taxon>
        <taxon>Roseobacteraceae</taxon>
        <taxon>Wenxinia</taxon>
    </lineage>
</organism>
<dbReference type="InterPro" id="IPR021848">
    <property type="entry name" value="HODM_asu-like"/>
</dbReference>
<dbReference type="Pfam" id="PF11927">
    <property type="entry name" value="HODM_asu-like"/>
    <property type="match status" value="1"/>
</dbReference>
<gene>
    <name evidence="1" type="ORF">Wenmar_02695</name>
</gene>
<dbReference type="AlphaFoldDB" id="A0A0D0Q9B7"/>
<keyword evidence="2" id="KW-1185">Reference proteome</keyword>
<dbReference type="eggNOG" id="ENOG502Z7ZS">
    <property type="taxonomic scope" value="Bacteria"/>
</dbReference>
<dbReference type="EMBL" id="AONG01000012">
    <property type="protein sequence ID" value="KIQ68962.1"/>
    <property type="molecule type" value="Genomic_DNA"/>
</dbReference>
<dbReference type="RefSeq" id="WP_018301593.1">
    <property type="nucleotide sequence ID" value="NZ_KB902277.1"/>
</dbReference>
<dbReference type="STRING" id="1123501.Wenmar_02695"/>
<evidence type="ECO:0000313" key="2">
    <source>
        <dbReference type="Proteomes" id="UP000035100"/>
    </source>
</evidence>
<dbReference type="Proteomes" id="UP000035100">
    <property type="component" value="Unassembled WGS sequence"/>
</dbReference>
<protein>
    <recommendedName>
        <fullName evidence="3">DUF3445 domain-containing protein</fullName>
    </recommendedName>
</protein>
<accession>A0A0D0Q9B7</accession>
<comment type="caution">
    <text evidence="1">The sequence shown here is derived from an EMBL/GenBank/DDBJ whole genome shotgun (WGS) entry which is preliminary data.</text>
</comment>
<name>A0A0D0Q9B7_9RHOB</name>
<evidence type="ECO:0000313" key="1">
    <source>
        <dbReference type="EMBL" id="KIQ68962.1"/>
    </source>
</evidence>
<dbReference type="OrthoDB" id="5242510at2"/>